<dbReference type="Pfam" id="PF00535">
    <property type="entry name" value="Glycos_transf_2"/>
    <property type="match status" value="1"/>
</dbReference>
<protein>
    <submittedName>
        <fullName evidence="4">Glycosyltransferase</fullName>
        <ecNumber evidence="4">2.4.-.-</ecNumber>
    </submittedName>
</protein>
<dbReference type="Gene3D" id="3.90.550.10">
    <property type="entry name" value="Spore Coat Polysaccharide Biosynthesis Protein SpsA, Chain A"/>
    <property type="match status" value="1"/>
</dbReference>
<dbReference type="PANTHER" id="PTHR43685">
    <property type="entry name" value="GLYCOSYLTRANSFERASE"/>
    <property type="match status" value="1"/>
</dbReference>
<dbReference type="InterPro" id="IPR050834">
    <property type="entry name" value="Glycosyltransf_2"/>
</dbReference>
<gene>
    <name evidence="4" type="ORF">VB776_03755</name>
</gene>
<organism evidence="4 5">
    <name type="scientific">Arcicella gelida</name>
    <dbReference type="NCBI Taxonomy" id="2984195"/>
    <lineage>
        <taxon>Bacteria</taxon>
        <taxon>Pseudomonadati</taxon>
        <taxon>Bacteroidota</taxon>
        <taxon>Cytophagia</taxon>
        <taxon>Cytophagales</taxon>
        <taxon>Flectobacillaceae</taxon>
        <taxon>Arcicella</taxon>
    </lineage>
</organism>
<accession>A0ABU5S0R3</accession>
<dbReference type="InterPro" id="IPR029044">
    <property type="entry name" value="Nucleotide-diphossugar_trans"/>
</dbReference>
<dbReference type="EC" id="2.4.-.-" evidence="4"/>
<keyword evidence="5" id="KW-1185">Reference proteome</keyword>
<dbReference type="Proteomes" id="UP001303899">
    <property type="component" value="Unassembled WGS sequence"/>
</dbReference>
<keyword evidence="4" id="KW-0328">Glycosyltransferase</keyword>
<keyword evidence="1 4" id="KW-0808">Transferase</keyword>
<dbReference type="Pfam" id="PF02709">
    <property type="entry name" value="Glyco_transf_7C"/>
    <property type="match status" value="1"/>
</dbReference>
<dbReference type="RefSeq" id="WP_323326186.1">
    <property type="nucleotide sequence ID" value="NZ_JAYGIL010000004.1"/>
</dbReference>
<comment type="caution">
    <text evidence="4">The sequence shown here is derived from an EMBL/GenBank/DDBJ whole genome shotgun (WGS) entry which is preliminary data.</text>
</comment>
<evidence type="ECO:0000259" key="3">
    <source>
        <dbReference type="Pfam" id="PF02709"/>
    </source>
</evidence>
<dbReference type="InterPro" id="IPR001173">
    <property type="entry name" value="Glyco_trans_2-like"/>
</dbReference>
<feature type="domain" description="Galactosyltransferase C-terminal" evidence="3">
    <location>
        <begin position="172"/>
        <end position="236"/>
    </location>
</feature>
<keyword evidence="4" id="KW-0560">Oxidoreductase</keyword>
<sequence>MRCSVNIAFYNKIDNLKLILAGLERQSVKDFEVIISDDGSREDVVKQIREIQKHSPLHINHLWQEDNGWQKNIMLNKAVMSAKSDYIIFIDGDCIPDDRFVEAHLEAKEKGFALSGRRVYLSDKISKKLTPESIKKGYFKKNFLYLLLSGETRHGEKMLYARVPFFARMINNKHRDILGCNFSIHKEDLLSINGFDERFLWPGVGEDLDVYRRLILIGKSTKSVASSALVYHLHHKETKIPQETWDLQKVTQQETEPFTPFGIVQK</sequence>
<dbReference type="PANTHER" id="PTHR43685:SF3">
    <property type="entry name" value="SLR2126 PROTEIN"/>
    <property type="match status" value="1"/>
</dbReference>
<proteinExistence type="predicted"/>
<dbReference type="GO" id="GO:0016757">
    <property type="term" value="F:glycosyltransferase activity"/>
    <property type="evidence" value="ECO:0007669"/>
    <property type="project" value="UniProtKB-KW"/>
</dbReference>
<reference evidence="4 5" key="1">
    <citation type="submission" date="2023-12" db="EMBL/GenBank/DDBJ databases">
        <title>Novel species of the genus Arcicella isolated from rivers.</title>
        <authorList>
            <person name="Lu H."/>
        </authorList>
    </citation>
    <scope>NUCLEOTIDE SEQUENCE [LARGE SCALE GENOMIC DNA]</scope>
    <source>
        <strain evidence="4 5">DC2W</strain>
    </source>
</reference>
<dbReference type="InterPro" id="IPR027791">
    <property type="entry name" value="Galactosyl_T_C"/>
</dbReference>
<dbReference type="EMBL" id="JAYGIL010000004">
    <property type="protein sequence ID" value="MEA5402017.1"/>
    <property type="molecule type" value="Genomic_DNA"/>
</dbReference>
<dbReference type="SUPFAM" id="SSF53448">
    <property type="entry name" value="Nucleotide-diphospho-sugar transferases"/>
    <property type="match status" value="1"/>
</dbReference>
<evidence type="ECO:0000313" key="5">
    <source>
        <dbReference type="Proteomes" id="UP001303899"/>
    </source>
</evidence>
<name>A0ABU5S0R3_9BACT</name>
<evidence type="ECO:0000259" key="2">
    <source>
        <dbReference type="Pfam" id="PF00535"/>
    </source>
</evidence>
<dbReference type="GO" id="GO:0016491">
    <property type="term" value="F:oxidoreductase activity"/>
    <property type="evidence" value="ECO:0007669"/>
    <property type="project" value="UniProtKB-KW"/>
</dbReference>
<evidence type="ECO:0000313" key="4">
    <source>
        <dbReference type="EMBL" id="MEA5402017.1"/>
    </source>
</evidence>
<feature type="domain" description="Glycosyltransferase 2-like" evidence="2">
    <location>
        <begin position="4"/>
        <end position="162"/>
    </location>
</feature>
<evidence type="ECO:0000256" key="1">
    <source>
        <dbReference type="ARBA" id="ARBA00022679"/>
    </source>
</evidence>